<dbReference type="Pfam" id="PF04542">
    <property type="entry name" value="Sigma70_r2"/>
    <property type="match status" value="1"/>
</dbReference>
<dbReference type="GO" id="GO:0006352">
    <property type="term" value="P:DNA-templated transcription initiation"/>
    <property type="evidence" value="ECO:0007669"/>
    <property type="project" value="InterPro"/>
</dbReference>
<name>A0A3L7JYX2_9BACI</name>
<evidence type="ECO:0000313" key="9">
    <source>
        <dbReference type="Proteomes" id="UP000276770"/>
    </source>
</evidence>
<dbReference type="AlphaFoldDB" id="A0A3L7JYX2"/>
<keyword evidence="3" id="KW-0731">Sigma factor</keyword>
<keyword evidence="5" id="KW-0804">Transcription</keyword>
<dbReference type="SUPFAM" id="SSF88659">
    <property type="entry name" value="Sigma3 and sigma4 domains of RNA polymerase sigma factors"/>
    <property type="match status" value="1"/>
</dbReference>
<dbReference type="InterPro" id="IPR013324">
    <property type="entry name" value="RNA_pol_sigma_r3/r4-like"/>
</dbReference>
<evidence type="ECO:0000256" key="5">
    <source>
        <dbReference type="ARBA" id="ARBA00023163"/>
    </source>
</evidence>
<dbReference type="InterPro" id="IPR013249">
    <property type="entry name" value="RNA_pol_sigma70_r4_t2"/>
</dbReference>
<feature type="domain" description="RNA polymerase sigma factor 70 region 4 type 2" evidence="7">
    <location>
        <begin position="108"/>
        <end position="159"/>
    </location>
</feature>
<dbReference type="NCBIfam" id="TIGR02937">
    <property type="entry name" value="sigma70-ECF"/>
    <property type="match status" value="1"/>
</dbReference>
<dbReference type="Gene3D" id="1.10.1740.10">
    <property type="match status" value="1"/>
</dbReference>
<keyword evidence="4" id="KW-0238">DNA-binding</keyword>
<dbReference type="InterPro" id="IPR013325">
    <property type="entry name" value="RNA_pol_sigma_r2"/>
</dbReference>
<evidence type="ECO:0000256" key="2">
    <source>
        <dbReference type="ARBA" id="ARBA00023015"/>
    </source>
</evidence>
<dbReference type="SUPFAM" id="SSF88946">
    <property type="entry name" value="Sigma2 domain of RNA polymerase sigma factors"/>
    <property type="match status" value="1"/>
</dbReference>
<dbReference type="Pfam" id="PF08281">
    <property type="entry name" value="Sigma70_r4_2"/>
    <property type="match status" value="1"/>
</dbReference>
<dbReference type="InterPro" id="IPR039425">
    <property type="entry name" value="RNA_pol_sigma-70-like"/>
</dbReference>
<comment type="caution">
    <text evidence="8">The sequence shown here is derived from an EMBL/GenBank/DDBJ whole genome shotgun (WGS) entry which is preliminary data.</text>
</comment>
<dbReference type="EMBL" id="RCVZ01000006">
    <property type="protein sequence ID" value="RLQ95515.1"/>
    <property type="molecule type" value="Genomic_DNA"/>
</dbReference>
<dbReference type="InterPro" id="IPR014284">
    <property type="entry name" value="RNA_pol_sigma-70_dom"/>
</dbReference>
<keyword evidence="2" id="KW-0805">Transcription regulation</keyword>
<dbReference type="Gene3D" id="1.10.10.10">
    <property type="entry name" value="Winged helix-like DNA-binding domain superfamily/Winged helix DNA-binding domain"/>
    <property type="match status" value="1"/>
</dbReference>
<feature type="domain" description="RNA polymerase sigma-70 region 2" evidence="6">
    <location>
        <begin position="19"/>
        <end position="82"/>
    </location>
</feature>
<evidence type="ECO:0000313" key="8">
    <source>
        <dbReference type="EMBL" id="RLQ95515.1"/>
    </source>
</evidence>
<dbReference type="PANTHER" id="PTHR43133:SF8">
    <property type="entry name" value="RNA POLYMERASE SIGMA FACTOR HI_1459-RELATED"/>
    <property type="match status" value="1"/>
</dbReference>
<evidence type="ECO:0000256" key="1">
    <source>
        <dbReference type="ARBA" id="ARBA00010641"/>
    </source>
</evidence>
<dbReference type="GO" id="GO:0003677">
    <property type="term" value="F:DNA binding"/>
    <property type="evidence" value="ECO:0007669"/>
    <property type="project" value="UniProtKB-KW"/>
</dbReference>
<dbReference type="Proteomes" id="UP000276770">
    <property type="component" value="Unassembled WGS sequence"/>
</dbReference>
<reference evidence="8 9" key="1">
    <citation type="submission" date="2018-10" db="EMBL/GenBank/DDBJ databases">
        <title>Falsibacillus sp. genome draft.</title>
        <authorList>
            <person name="Shi S."/>
        </authorList>
    </citation>
    <scope>NUCLEOTIDE SEQUENCE [LARGE SCALE GENOMIC DNA]</scope>
    <source>
        <strain evidence="8 9">GY 10110</strain>
    </source>
</reference>
<dbReference type="InterPro" id="IPR007627">
    <property type="entry name" value="RNA_pol_sigma70_r2"/>
</dbReference>
<protein>
    <submittedName>
        <fullName evidence="8">Sigma-70 family RNA polymerase sigma factor</fullName>
    </submittedName>
</protein>
<sequence>MITLNTHKHNQAPSGLLEFYPALKRYCKSLTKNAWDAEDLAQETVLKVFKKYIAGASSQQSLITQALLNKVAKNQWIDQLKSKEEQKCELVKEPSYEPFKHMADLHSAIEDLLKHFTEQQVLAFVLKEVFQHSQQEISAWLSISEGAVKGTLFRIRTRLRTSNLEKLKKEDPYSQELLEIIYEAVIEQSSEKIMKYITLNPVLRQKAYDKGVPDCPSCSMSAA</sequence>
<evidence type="ECO:0000259" key="6">
    <source>
        <dbReference type="Pfam" id="PF04542"/>
    </source>
</evidence>
<proteinExistence type="inferred from homology"/>
<dbReference type="PANTHER" id="PTHR43133">
    <property type="entry name" value="RNA POLYMERASE ECF-TYPE SIGMA FACTO"/>
    <property type="match status" value="1"/>
</dbReference>
<dbReference type="GO" id="GO:0016987">
    <property type="term" value="F:sigma factor activity"/>
    <property type="evidence" value="ECO:0007669"/>
    <property type="project" value="UniProtKB-KW"/>
</dbReference>
<evidence type="ECO:0000256" key="3">
    <source>
        <dbReference type="ARBA" id="ARBA00023082"/>
    </source>
</evidence>
<comment type="similarity">
    <text evidence="1">Belongs to the sigma-70 factor family. ECF subfamily.</text>
</comment>
<evidence type="ECO:0000259" key="7">
    <source>
        <dbReference type="Pfam" id="PF08281"/>
    </source>
</evidence>
<organism evidence="8 9">
    <name type="scientific">Falsibacillus albus</name>
    <dbReference type="NCBI Taxonomy" id="2478915"/>
    <lineage>
        <taxon>Bacteria</taxon>
        <taxon>Bacillati</taxon>
        <taxon>Bacillota</taxon>
        <taxon>Bacilli</taxon>
        <taxon>Bacillales</taxon>
        <taxon>Bacillaceae</taxon>
        <taxon>Falsibacillus</taxon>
    </lineage>
</organism>
<evidence type="ECO:0000256" key="4">
    <source>
        <dbReference type="ARBA" id="ARBA00023125"/>
    </source>
</evidence>
<accession>A0A3L7JYX2</accession>
<dbReference type="InterPro" id="IPR036388">
    <property type="entry name" value="WH-like_DNA-bd_sf"/>
</dbReference>
<keyword evidence="9" id="KW-1185">Reference proteome</keyword>
<gene>
    <name evidence="8" type="ORF">D9X91_10825</name>
</gene>